<dbReference type="InterPro" id="IPR002347">
    <property type="entry name" value="SDR_fam"/>
</dbReference>
<keyword evidence="5" id="KW-1133">Transmembrane helix</keyword>
<dbReference type="AlphaFoldDB" id="A0A814C904"/>
<dbReference type="Gene3D" id="3.40.50.720">
    <property type="entry name" value="NAD(P)-binding Rossmann-like Domain"/>
    <property type="match status" value="1"/>
</dbReference>
<dbReference type="SUPFAM" id="SSF63829">
    <property type="entry name" value="Calcium-dependent phosphotriesterase"/>
    <property type="match status" value="1"/>
</dbReference>
<dbReference type="Proteomes" id="UP000663845">
    <property type="component" value="Unassembled WGS sequence"/>
</dbReference>
<evidence type="ECO:0000256" key="3">
    <source>
        <dbReference type="ARBA" id="ARBA00023002"/>
    </source>
</evidence>
<evidence type="ECO:0000256" key="2">
    <source>
        <dbReference type="ARBA" id="ARBA00022737"/>
    </source>
</evidence>
<dbReference type="CDD" id="cd05819">
    <property type="entry name" value="NHL"/>
    <property type="match status" value="1"/>
</dbReference>
<keyword evidence="2" id="KW-0677">Repeat</keyword>
<evidence type="ECO:0000256" key="5">
    <source>
        <dbReference type="SAM" id="Phobius"/>
    </source>
</evidence>
<dbReference type="Pfam" id="PF01436">
    <property type="entry name" value="NHL"/>
    <property type="match status" value="1"/>
</dbReference>
<sequence>MNNRVGVDEFLVANRNRTRLQTLFEHFRKRKLIWIIFSIILAVVIVVIPTTIVTRNKTKKEKISTATEITTTTSGEQLITSVIINNNTKWKQNASTIAGGNELGNELNQLDCPRGIYVDDDDQSIYIADNWNHRIVKWKFGADKGILAAGGNGEGSDINQLHFPVDVILDKEKKYLIICDQENRRVIRWSRQNSQDPKILISNITCSGLAMDNHGSLYVSDRDEHQVIRWQEGNEETVVVAGGNGQGNELNQLYEPHFIFVDEHYSVYVVDQLNRRVMKWARNATKGILVAPSQVSNENSNSIGVPIGVAVDHTAEILDYATTKAAIVGFTKGLADKLLEKGIRVNCVAPGPVWTPLVIASFPKEKNASFGSNYPIKRPAQPRELAPAFVFLAAGTDSSYISGEILAVTGGKQTA</sequence>
<dbReference type="PRINTS" id="PR00081">
    <property type="entry name" value="GDHRDH"/>
</dbReference>
<evidence type="ECO:0008006" key="8">
    <source>
        <dbReference type="Google" id="ProtNLM"/>
    </source>
</evidence>
<dbReference type="Pfam" id="PF13561">
    <property type="entry name" value="adh_short_C2"/>
    <property type="match status" value="1"/>
</dbReference>
<proteinExistence type="inferred from homology"/>
<dbReference type="PANTHER" id="PTHR48107">
    <property type="entry name" value="NADPH-DEPENDENT ALDEHYDE REDUCTASE-LIKE PROTEIN, CHLOROPLASTIC-RELATED"/>
    <property type="match status" value="1"/>
</dbReference>
<keyword evidence="5" id="KW-0472">Membrane</keyword>
<evidence type="ECO:0000313" key="7">
    <source>
        <dbReference type="Proteomes" id="UP000663845"/>
    </source>
</evidence>
<dbReference type="InterPro" id="IPR020904">
    <property type="entry name" value="Sc_DH/Rdtase_CS"/>
</dbReference>
<reference evidence="6" key="1">
    <citation type="submission" date="2021-02" db="EMBL/GenBank/DDBJ databases">
        <authorList>
            <person name="Nowell W R."/>
        </authorList>
    </citation>
    <scope>NUCLEOTIDE SEQUENCE</scope>
</reference>
<comment type="similarity">
    <text evidence="1">Belongs to the short-chain dehydrogenases/reductases (SDR) family.</text>
</comment>
<dbReference type="SUPFAM" id="SSF51735">
    <property type="entry name" value="NAD(P)-binding Rossmann-fold domains"/>
    <property type="match status" value="1"/>
</dbReference>
<dbReference type="PROSITE" id="PS00061">
    <property type="entry name" value="ADH_SHORT"/>
    <property type="match status" value="1"/>
</dbReference>
<evidence type="ECO:0000313" key="6">
    <source>
        <dbReference type="EMBL" id="CAF0937642.1"/>
    </source>
</evidence>
<dbReference type="InterPro" id="IPR001258">
    <property type="entry name" value="NHL_repeat"/>
</dbReference>
<dbReference type="InterPro" id="IPR011042">
    <property type="entry name" value="6-blade_b-propeller_TolB-like"/>
</dbReference>
<evidence type="ECO:0000256" key="1">
    <source>
        <dbReference type="ARBA" id="ARBA00006484"/>
    </source>
</evidence>
<dbReference type="GO" id="GO:0016614">
    <property type="term" value="F:oxidoreductase activity, acting on CH-OH group of donors"/>
    <property type="evidence" value="ECO:0007669"/>
    <property type="project" value="UniProtKB-ARBA"/>
</dbReference>
<feature type="repeat" description="NHL" evidence="4">
    <location>
        <begin position="102"/>
        <end position="141"/>
    </location>
</feature>
<feature type="transmembrane region" description="Helical" evidence="5">
    <location>
        <begin position="32"/>
        <end position="53"/>
    </location>
</feature>
<dbReference type="PROSITE" id="PS51125">
    <property type="entry name" value="NHL"/>
    <property type="match status" value="1"/>
</dbReference>
<name>A0A814C904_9BILA</name>
<gene>
    <name evidence="6" type="ORF">JYZ213_LOCUS12539</name>
</gene>
<dbReference type="PANTHER" id="PTHR48107:SF16">
    <property type="entry name" value="NADPH-DEPENDENT ALDEHYDE REDUCTASE 1, CHLOROPLASTIC"/>
    <property type="match status" value="1"/>
</dbReference>
<dbReference type="Gene3D" id="2.40.10.500">
    <property type="match status" value="1"/>
</dbReference>
<comment type="caution">
    <text evidence="6">The sequence shown here is derived from an EMBL/GenBank/DDBJ whole genome shotgun (WGS) entry which is preliminary data.</text>
</comment>
<dbReference type="InterPro" id="IPR036291">
    <property type="entry name" value="NAD(P)-bd_dom_sf"/>
</dbReference>
<accession>A0A814C904</accession>
<protein>
    <recommendedName>
        <fullName evidence="8">NHL repeat containing protein</fullName>
    </recommendedName>
</protein>
<dbReference type="Gene3D" id="2.120.10.30">
    <property type="entry name" value="TolB, C-terminal domain"/>
    <property type="match status" value="1"/>
</dbReference>
<keyword evidence="5" id="KW-0812">Transmembrane</keyword>
<dbReference type="EMBL" id="CAJNOG010000098">
    <property type="protein sequence ID" value="CAF0937642.1"/>
    <property type="molecule type" value="Genomic_DNA"/>
</dbReference>
<evidence type="ECO:0000256" key="4">
    <source>
        <dbReference type="PROSITE-ProRule" id="PRU00504"/>
    </source>
</evidence>
<keyword evidence="3" id="KW-0560">Oxidoreductase</keyword>
<organism evidence="6 7">
    <name type="scientific">Adineta steineri</name>
    <dbReference type="NCBI Taxonomy" id="433720"/>
    <lineage>
        <taxon>Eukaryota</taxon>
        <taxon>Metazoa</taxon>
        <taxon>Spiralia</taxon>
        <taxon>Gnathifera</taxon>
        <taxon>Rotifera</taxon>
        <taxon>Eurotatoria</taxon>
        <taxon>Bdelloidea</taxon>
        <taxon>Adinetida</taxon>
        <taxon>Adinetidae</taxon>
        <taxon>Adineta</taxon>
    </lineage>
</organism>